<name>A0ABD2I718_HETSC</name>
<dbReference type="Proteomes" id="UP001620645">
    <property type="component" value="Unassembled WGS sequence"/>
</dbReference>
<protein>
    <submittedName>
        <fullName evidence="2">Uncharacterized protein</fullName>
    </submittedName>
</protein>
<evidence type="ECO:0000313" key="2">
    <source>
        <dbReference type="EMBL" id="KAL3072990.1"/>
    </source>
</evidence>
<feature type="signal peptide" evidence="1">
    <location>
        <begin position="1"/>
        <end position="25"/>
    </location>
</feature>
<accession>A0ABD2I718</accession>
<feature type="chain" id="PRO_5044874156" evidence="1">
    <location>
        <begin position="26"/>
        <end position="73"/>
    </location>
</feature>
<proteinExistence type="predicted"/>
<gene>
    <name evidence="2" type="ORF">niasHS_017964</name>
</gene>
<evidence type="ECO:0000313" key="3">
    <source>
        <dbReference type="Proteomes" id="UP001620645"/>
    </source>
</evidence>
<reference evidence="2 3" key="1">
    <citation type="submission" date="2024-10" db="EMBL/GenBank/DDBJ databases">
        <authorList>
            <person name="Kim D."/>
        </authorList>
    </citation>
    <scope>NUCLEOTIDE SEQUENCE [LARGE SCALE GENOMIC DNA]</scope>
    <source>
        <strain evidence="2">Taebaek</strain>
    </source>
</reference>
<dbReference type="AlphaFoldDB" id="A0ABD2I718"/>
<sequence>MSPLRFLAVLLLICAMFSFNNLGLANGEESKDSQVALRPDVAAVQPDLVVVRARRGYYGGGGGCCGGGWGKKK</sequence>
<comment type="caution">
    <text evidence="2">The sequence shown here is derived from an EMBL/GenBank/DDBJ whole genome shotgun (WGS) entry which is preliminary data.</text>
</comment>
<dbReference type="EMBL" id="JBICCN010000373">
    <property type="protein sequence ID" value="KAL3072990.1"/>
    <property type="molecule type" value="Genomic_DNA"/>
</dbReference>
<organism evidence="2 3">
    <name type="scientific">Heterodera schachtii</name>
    <name type="common">Sugarbeet cyst nematode worm</name>
    <name type="synonym">Tylenchus schachtii</name>
    <dbReference type="NCBI Taxonomy" id="97005"/>
    <lineage>
        <taxon>Eukaryota</taxon>
        <taxon>Metazoa</taxon>
        <taxon>Ecdysozoa</taxon>
        <taxon>Nematoda</taxon>
        <taxon>Chromadorea</taxon>
        <taxon>Rhabditida</taxon>
        <taxon>Tylenchina</taxon>
        <taxon>Tylenchomorpha</taxon>
        <taxon>Tylenchoidea</taxon>
        <taxon>Heteroderidae</taxon>
        <taxon>Heteroderinae</taxon>
        <taxon>Heterodera</taxon>
    </lineage>
</organism>
<evidence type="ECO:0000256" key="1">
    <source>
        <dbReference type="SAM" id="SignalP"/>
    </source>
</evidence>
<keyword evidence="1" id="KW-0732">Signal</keyword>
<keyword evidence="3" id="KW-1185">Reference proteome</keyword>